<dbReference type="InterPro" id="IPR001638">
    <property type="entry name" value="Solute-binding_3/MltF_N"/>
</dbReference>
<reference evidence="5 6" key="1">
    <citation type="submission" date="2017-05" db="EMBL/GenBank/DDBJ databases">
        <title>Genomic insights into alkan degradation activity of Oleiphilus messinensis.</title>
        <authorList>
            <person name="Kozyavkin S.A."/>
            <person name="Slesarev A.I."/>
            <person name="Golyshin P.N."/>
            <person name="Korzhenkov A."/>
            <person name="Golyshina O.N."/>
            <person name="Toshchakov S.V."/>
        </authorList>
    </citation>
    <scope>NUCLEOTIDE SEQUENCE [LARGE SCALE GENOMIC DNA]</scope>
    <source>
        <strain evidence="5 6">ME102</strain>
    </source>
</reference>
<dbReference type="Pfam" id="PF00497">
    <property type="entry name" value="SBP_bac_3"/>
    <property type="match status" value="1"/>
</dbReference>
<feature type="signal peptide" evidence="3">
    <location>
        <begin position="1"/>
        <end position="28"/>
    </location>
</feature>
<evidence type="ECO:0000313" key="5">
    <source>
        <dbReference type="EMBL" id="ARU55044.1"/>
    </source>
</evidence>
<feature type="chain" id="PRO_5013141174" evidence="3">
    <location>
        <begin position="29"/>
        <end position="276"/>
    </location>
</feature>
<proteinExistence type="inferred from homology"/>
<dbReference type="AlphaFoldDB" id="A0A1Y0I6I9"/>
<evidence type="ECO:0000256" key="1">
    <source>
        <dbReference type="ARBA" id="ARBA00010333"/>
    </source>
</evidence>
<sequence>MGQQGTKLTILPSAVCLSLLLVSGTLFSGAAVSETMGSGTTVPEREQQHTVTLVTGPDYGPYTDPSLPNGGYSTELMQTVFEQMGTKVKILFRPWKRGYAMVQKHEALGTFPYIWDAIRAKSFLFSDSIEHVSERFFVNAKRDTQYSGPEDLRSNLLCRPIGYSLEGLKPHLIDDEKHLWRPLSLSKCFQLLKHGRVHLVPINQSVGWFTIHKANLNRRDYKVLDFIINQTNHHFIISKTYPNATEILSGFNNTLKKLTENGTRDKIYRKHIKGTK</sequence>
<evidence type="ECO:0000256" key="2">
    <source>
        <dbReference type="ARBA" id="ARBA00022729"/>
    </source>
</evidence>
<dbReference type="EMBL" id="CP021425">
    <property type="protein sequence ID" value="ARU55044.1"/>
    <property type="molecule type" value="Genomic_DNA"/>
</dbReference>
<name>A0A1Y0I6I9_9GAMM</name>
<organism evidence="5 6">
    <name type="scientific">Oleiphilus messinensis</name>
    <dbReference type="NCBI Taxonomy" id="141451"/>
    <lineage>
        <taxon>Bacteria</taxon>
        <taxon>Pseudomonadati</taxon>
        <taxon>Pseudomonadota</taxon>
        <taxon>Gammaproteobacteria</taxon>
        <taxon>Oceanospirillales</taxon>
        <taxon>Oleiphilaceae</taxon>
        <taxon>Oleiphilus</taxon>
    </lineage>
</organism>
<dbReference type="OrthoDB" id="5296159at2"/>
<dbReference type="SUPFAM" id="SSF53850">
    <property type="entry name" value="Periplasmic binding protein-like II"/>
    <property type="match status" value="1"/>
</dbReference>
<dbReference type="Proteomes" id="UP000196027">
    <property type="component" value="Chromosome"/>
</dbReference>
<dbReference type="PANTHER" id="PTHR35936">
    <property type="entry name" value="MEMBRANE-BOUND LYTIC MUREIN TRANSGLYCOSYLASE F"/>
    <property type="match status" value="1"/>
</dbReference>
<dbReference type="KEGG" id="ome:OLMES_0957"/>
<comment type="similarity">
    <text evidence="1">Belongs to the bacterial solute-binding protein 3 family.</text>
</comment>
<dbReference type="PANTHER" id="PTHR35936:SF25">
    <property type="entry name" value="ABC TRANSPORTER SUBSTRATE-BINDING PROTEIN"/>
    <property type="match status" value="1"/>
</dbReference>
<gene>
    <name evidence="5" type="ORF">OLMES_0957</name>
</gene>
<accession>A0A1Y0I6I9</accession>
<evidence type="ECO:0000259" key="4">
    <source>
        <dbReference type="Pfam" id="PF00497"/>
    </source>
</evidence>
<evidence type="ECO:0000256" key="3">
    <source>
        <dbReference type="SAM" id="SignalP"/>
    </source>
</evidence>
<keyword evidence="6" id="KW-1185">Reference proteome</keyword>
<dbReference type="RefSeq" id="WP_087460189.1">
    <property type="nucleotide sequence ID" value="NZ_CP021425.1"/>
</dbReference>
<feature type="domain" description="Solute-binding protein family 3/N-terminal" evidence="4">
    <location>
        <begin position="54"/>
        <end position="272"/>
    </location>
</feature>
<evidence type="ECO:0000313" key="6">
    <source>
        <dbReference type="Proteomes" id="UP000196027"/>
    </source>
</evidence>
<protein>
    <submittedName>
        <fullName evidence="5">Amino acid ABC transporter periplasmic protein</fullName>
    </submittedName>
</protein>
<keyword evidence="2 3" id="KW-0732">Signal</keyword>
<dbReference type="Gene3D" id="3.40.190.10">
    <property type="entry name" value="Periplasmic binding protein-like II"/>
    <property type="match status" value="2"/>
</dbReference>